<feature type="transmembrane region" description="Helical" evidence="1">
    <location>
        <begin position="153"/>
        <end position="172"/>
    </location>
</feature>
<keyword evidence="1" id="KW-0812">Transmembrane</keyword>
<organism evidence="2 3">
    <name type="scientific">Lactiplantibacillus pentosus</name>
    <name type="common">Lactobacillus pentosus</name>
    <dbReference type="NCBI Taxonomy" id="1589"/>
    <lineage>
        <taxon>Bacteria</taxon>
        <taxon>Bacillati</taxon>
        <taxon>Bacillota</taxon>
        <taxon>Bacilli</taxon>
        <taxon>Lactobacillales</taxon>
        <taxon>Lactobacillaceae</taxon>
        <taxon>Lactiplantibacillus</taxon>
    </lineage>
</organism>
<dbReference type="EMBL" id="RDCL01000039">
    <property type="protein sequence ID" value="RMW56516.1"/>
    <property type="molecule type" value="Genomic_DNA"/>
</dbReference>
<sequence length="581" mass="65400">MSKKKIDFNMYWYLLAVVVISIFITLPQLYHHVTIIGTDSLFHYNRFYDVAMQIKHHNFSYFMQLYGFLNSGRIVTAVYSPGITYLLGGLLLVCGSFFRFAIVTRLLFFILAALSMNSALKIMRVKNSVLVQLVSVLYAFTPAINSWGMAQNFSGIGAICLPLIFGCGVRMLKRPEHPISWLQLGGIMAIVLQTHLATAIQSIVILIFYAVLALIINPKSRWELVKNGIAAAILCIGLSLNIIAGMLELYADNIIVPVVAFDLKSGKGIYHLLYLSDGGWVNLFFILIVLVIMLSGFKRLSIETKATGLLSVVLFLFATTMIVDWPTVMASNPILNNTLQFPGRLKGPAITAALITIASVDSSYFSGRVRHYSKPALVGVLALFAFTNMVGNFRYSRNASQQVLSSRAVLPDLKRTKKLKQSLTEVMRSPLSDRTVNLITKSTPDYMPATRLPNQPVYGEYQRQIIRPSKNSSHVNRFGYEKVVRKHQIVVKWQGNGSYRTIPIAFYHNSRFQLNGQKITPKRAKGILRLPLVREGSGKNVLRVTYHPRVISRLLLNLSMLNWVLMIVGMAIYEYRQRKDD</sequence>
<proteinExistence type="predicted"/>
<dbReference type="AlphaFoldDB" id="A0AB37RMN7"/>
<name>A0AB37RMN7_LACPE</name>
<evidence type="ECO:0000313" key="3">
    <source>
        <dbReference type="Proteomes" id="UP000281061"/>
    </source>
</evidence>
<feature type="transmembrane region" description="Helical" evidence="1">
    <location>
        <begin position="12"/>
        <end position="30"/>
    </location>
</feature>
<feature type="transmembrane region" description="Helical" evidence="1">
    <location>
        <begin position="279"/>
        <end position="297"/>
    </location>
</feature>
<gene>
    <name evidence="2" type="ORF">D6U17_03165</name>
</gene>
<dbReference type="RefSeq" id="WP_122210999.1">
    <property type="nucleotide sequence ID" value="NZ_RDCL01000039.1"/>
</dbReference>
<feature type="transmembrane region" description="Helical" evidence="1">
    <location>
        <begin position="129"/>
        <end position="147"/>
    </location>
</feature>
<keyword evidence="1" id="KW-0472">Membrane</keyword>
<dbReference type="Proteomes" id="UP000281061">
    <property type="component" value="Unassembled WGS sequence"/>
</dbReference>
<evidence type="ECO:0000313" key="2">
    <source>
        <dbReference type="EMBL" id="RMW56516.1"/>
    </source>
</evidence>
<keyword evidence="1" id="KW-1133">Transmembrane helix</keyword>
<feature type="transmembrane region" description="Helical" evidence="1">
    <location>
        <begin position="184"/>
        <end position="216"/>
    </location>
</feature>
<protein>
    <recommendedName>
        <fullName evidence="4">Cell division protein</fullName>
    </recommendedName>
</protein>
<evidence type="ECO:0000256" key="1">
    <source>
        <dbReference type="SAM" id="Phobius"/>
    </source>
</evidence>
<feature type="transmembrane region" description="Helical" evidence="1">
    <location>
        <begin position="377"/>
        <end position="395"/>
    </location>
</feature>
<feature type="transmembrane region" description="Helical" evidence="1">
    <location>
        <begin position="228"/>
        <end position="247"/>
    </location>
</feature>
<comment type="caution">
    <text evidence="2">The sequence shown here is derived from an EMBL/GenBank/DDBJ whole genome shotgun (WGS) entry which is preliminary data.</text>
</comment>
<accession>A0AB37RMN7</accession>
<feature type="transmembrane region" description="Helical" evidence="1">
    <location>
        <begin position="309"/>
        <end position="328"/>
    </location>
</feature>
<feature type="transmembrane region" description="Helical" evidence="1">
    <location>
        <begin position="554"/>
        <end position="573"/>
    </location>
</feature>
<reference evidence="2 3" key="1">
    <citation type="submission" date="2018-10" db="EMBL/GenBank/DDBJ databases">
        <title>Genome sequences of five Lactobacillus pentosus strains isolated from brines of traditionally fermented spanish-style green table olives and differences between them.</title>
        <authorList>
            <person name="Jimenez Diaz R."/>
        </authorList>
    </citation>
    <scope>NUCLEOTIDE SEQUENCE [LARGE SCALE GENOMIC DNA]</scope>
    <source>
        <strain evidence="2 3">IG8</strain>
    </source>
</reference>
<feature type="transmembrane region" description="Helical" evidence="1">
    <location>
        <begin position="83"/>
        <end position="108"/>
    </location>
</feature>
<evidence type="ECO:0008006" key="4">
    <source>
        <dbReference type="Google" id="ProtNLM"/>
    </source>
</evidence>